<dbReference type="EMBL" id="CP013928">
    <property type="protein sequence ID" value="AMJ78324.1"/>
    <property type="molecule type" value="Genomic_DNA"/>
</dbReference>
<dbReference type="RefSeq" id="WP_015066958.1">
    <property type="nucleotide sequence ID" value="NZ_CP013928.1"/>
</dbReference>
<feature type="region of interest" description="Disordered" evidence="1">
    <location>
        <begin position="81"/>
        <end position="100"/>
    </location>
</feature>
<organism evidence="2 3">
    <name type="scientific">Alteromonas mediterranea</name>
    <dbReference type="NCBI Taxonomy" id="314275"/>
    <lineage>
        <taxon>Bacteria</taxon>
        <taxon>Pseudomonadati</taxon>
        <taxon>Pseudomonadota</taxon>
        <taxon>Gammaproteobacteria</taxon>
        <taxon>Alteromonadales</taxon>
        <taxon>Alteromonadaceae</taxon>
        <taxon>Alteromonas/Salinimonas group</taxon>
        <taxon>Alteromonas</taxon>
    </lineage>
</organism>
<dbReference type="Proteomes" id="UP000061468">
    <property type="component" value="Chromosome"/>
</dbReference>
<accession>A0AAC9ADA2</accession>
<evidence type="ECO:0000313" key="3">
    <source>
        <dbReference type="Proteomes" id="UP000061468"/>
    </source>
</evidence>
<dbReference type="AlphaFoldDB" id="A0AAC9ADA2"/>
<sequence length="100" mass="10993">MEIRTTNTKGLFCLQWRDSGVNGSEYFTRLETITNSRDTDVTLYREGVPGTTLNIDSEAVDAFFEMANNVDVPIDVINPFPATETVPSSAKDGNPMEDAA</sequence>
<proteinExistence type="predicted"/>
<evidence type="ECO:0000256" key="1">
    <source>
        <dbReference type="SAM" id="MobiDB-lite"/>
    </source>
</evidence>
<reference evidence="2 3" key="1">
    <citation type="submission" date="2015-12" db="EMBL/GenBank/DDBJ databases">
        <title>Intraspecies pangenome expansion in the marine bacterium Alteromonas.</title>
        <authorList>
            <person name="Lopez-Perez M."/>
            <person name="Rodriguez-Valera F."/>
        </authorList>
    </citation>
    <scope>NUCLEOTIDE SEQUENCE [LARGE SCALE GENOMIC DNA]</scope>
    <source>
        <strain evidence="2 3">UM8</strain>
    </source>
</reference>
<evidence type="ECO:0000313" key="2">
    <source>
        <dbReference type="EMBL" id="AMJ78324.1"/>
    </source>
</evidence>
<gene>
    <name evidence="2" type="ORF">AV942_08490</name>
</gene>
<name>A0AAC9ADA2_9ALTE</name>
<protein>
    <submittedName>
        <fullName evidence="2">Uncharacterized protein</fullName>
    </submittedName>
</protein>